<evidence type="ECO:0000313" key="1">
    <source>
        <dbReference type="EMBL" id="KAH0551051.1"/>
    </source>
</evidence>
<sequence>MGGSSWILLGYKSSLMSWVRPNEKAFLSRIWNDFDTCHMKPLLIRSRLTWSVCCTLLATLLTKAQQLSQEELNNVKRADSDSFLASLWQCDRVERREGAGDCNTESQLR</sequence>
<dbReference type="Proteomes" id="UP000826195">
    <property type="component" value="Unassembled WGS sequence"/>
</dbReference>
<accession>A0AAV7II44</accession>
<protein>
    <submittedName>
        <fullName evidence="1">Uncharacterized protein</fullName>
    </submittedName>
</protein>
<gene>
    <name evidence="1" type="ORF">KQX54_000105</name>
</gene>
<dbReference type="EMBL" id="JAHXZJ010001677">
    <property type="protein sequence ID" value="KAH0551051.1"/>
    <property type="molecule type" value="Genomic_DNA"/>
</dbReference>
<proteinExistence type="predicted"/>
<comment type="caution">
    <text evidence="1">The sequence shown here is derived from an EMBL/GenBank/DDBJ whole genome shotgun (WGS) entry which is preliminary data.</text>
</comment>
<evidence type="ECO:0000313" key="2">
    <source>
        <dbReference type="Proteomes" id="UP000826195"/>
    </source>
</evidence>
<organism evidence="1 2">
    <name type="scientific">Cotesia glomerata</name>
    <name type="common">Lepidopteran parasitic wasp</name>
    <name type="synonym">Apanteles glomeratus</name>
    <dbReference type="NCBI Taxonomy" id="32391"/>
    <lineage>
        <taxon>Eukaryota</taxon>
        <taxon>Metazoa</taxon>
        <taxon>Ecdysozoa</taxon>
        <taxon>Arthropoda</taxon>
        <taxon>Hexapoda</taxon>
        <taxon>Insecta</taxon>
        <taxon>Pterygota</taxon>
        <taxon>Neoptera</taxon>
        <taxon>Endopterygota</taxon>
        <taxon>Hymenoptera</taxon>
        <taxon>Apocrita</taxon>
        <taxon>Ichneumonoidea</taxon>
        <taxon>Braconidae</taxon>
        <taxon>Microgastrinae</taxon>
        <taxon>Cotesia</taxon>
    </lineage>
</organism>
<keyword evidence="2" id="KW-1185">Reference proteome</keyword>
<dbReference type="AlphaFoldDB" id="A0AAV7II44"/>
<reference evidence="1 2" key="1">
    <citation type="journal article" date="2021" name="J. Hered.">
        <title>A chromosome-level genome assembly of the parasitoid wasp, Cotesia glomerata (Hymenoptera: Braconidae).</title>
        <authorList>
            <person name="Pinto B.J."/>
            <person name="Weis J.J."/>
            <person name="Gamble T."/>
            <person name="Ode P.J."/>
            <person name="Paul R."/>
            <person name="Zaspel J.M."/>
        </authorList>
    </citation>
    <scope>NUCLEOTIDE SEQUENCE [LARGE SCALE GENOMIC DNA]</scope>
    <source>
        <strain evidence="1">CgM1</strain>
    </source>
</reference>
<name>A0AAV7II44_COTGL</name>